<reference evidence="2" key="1">
    <citation type="submission" date="2013-09" db="EMBL/GenBank/DDBJ databases">
        <title>The Genome Sequence of Anopheles culicifacies species A.</title>
        <authorList>
            <consortium name="The Broad Institute Genomics Platform"/>
            <person name="Neafsey D.E."/>
            <person name="Besansky N."/>
            <person name="Howell P."/>
            <person name="Walton C."/>
            <person name="Young S.K."/>
            <person name="Zeng Q."/>
            <person name="Gargeya S."/>
            <person name="Fitzgerald M."/>
            <person name="Haas B."/>
            <person name="Abouelleil A."/>
            <person name="Allen A.W."/>
            <person name="Alvarado L."/>
            <person name="Arachchi H.M."/>
            <person name="Berlin A.M."/>
            <person name="Chapman S.B."/>
            <person name="Gainer-Dewar J."/>
            <person name="Goldberg J."/>
            <person name="Griggs A."/>
            <person name="Gujja S."/>
            <person name="Hansen M."/>
            <person name="Howarth C."/>
            <person name="Imamovic A."/>
            <person name="Ireland A."/>
            <person name="Larimer J."/>
            <person name="McCowan C."/>
            <person name="Murphy C."/>
            <person name="Pearson M."/>
            <person name="Poon T.W."/>
            <person name="Priest M."/>
            <person name="Roberts A."/>
            <person name="Saif S."/>
            <person name="Shea T."/>
            <person name="Sisk P."/>
            <person name="Sykes S."/>
            <person name="Wortman J."/>
            <person name="Nusbaum C."/>
            <person name="Birren B."/>
        </authorList>
    </citation>
    <scope>NUCLEOTIDE SEQUENCE [LARGE SCALE GENOMIC DNA]</scope>
    <source>
        <strain evidence="2">A-37</strain>
    </source>
</reference>
<protein>
    <submittedName>
        <fullName evidence="1">Uncharacterized protein</fullName>
    </submittedName>
</protein>
<name>A0A182MJJ0_9DIPT</name>
<dbReference type="AlphaFoldDB" id="A0A182MJJ0"/>
<dbReference type="VEuPathDB" id="VectorBase:ACUA019825"/>
<dbReference type="Proteomes" id="UP000075883">
    <property type="component" value="Unassembled WGS sequence"/>
</dbReference>
<dbReference type="EMBL" id="AXCM01001923">
    <property type="status" value="NOT_ANNOTATED_CDS"/>
    <property type="molecule type" value="Genomic_DNA"/>
</dbReference>
<proteinExistence type="predicted"/>
<reference evidence="1" key="2">
    <citation type="submission" date="2020-05" db="UniProtKB">
        <authorList>
            <consortium name="EnsemblMetazoa"/>
        </authorList>
    </citation>
    <scope>IDENTIFICATION</scope>
    <source>
        <strain evidence="1">A-37</strain>
    </source>
</reference>
<evidence type="ECO:0000313" key="2">
    <source>
        <dbReference type="Proteomes" id="UP000075883"/>
    </source>
</evidence>
<organism evidence="1 2">
    <name type="scientific">Anopheles culicifacies</name>
    <dbReference type="NCBI Taxonomy" id="139723"/>
    <lineage>
        <taxon>Eukaryota</taxon>
        <taxon>Metazoa</taxon>
        <taxon>Ecdysozoa</taxon>
        <taxon>Arthropoda</taxon>
        <taxon>Hexapoda</taxon>
        <taxon>Insecta</taxon>
        <taxon>Pterygota</taxon>
        <taxon>Neoptera</taxon>
        <taxon>Endopterygota</taxon>
        <taxon>Diptera</taxon>
        <taxon>Nematocera</taxon>
        <taxon>Culicoidea</taxon>
        <taxon>Culicidae</taxon>
        <taxon>Anophelinae</taxon>
        <taxon>Anopheles</taxon>
        <taxon>culicifacies species complex</taxon>
    </lineage>
</organism>
<evidence type="ECO:0000313" key="1">
    <source>
        <dbReference type="EnsemblMetazoa" id="ACUA019825-PA"/>
    </source>
</evidence>
<dbReference type="EnsemblMetazoa" id="ACUA019825-RA">
    <property type="protein sequence ID" value="ACUA019825-PA"/>
    <property type="gene ID" value="ACUA019825"/>
</dbReference>
<accession>A0A182MJJ0</accession>
<sequence length="110" mass="12193">MIETLSPPPPPPPSLSYVRAGTHCPIRGHIYIRRAHASGQLRHYGNASESKPTTQQFTTNFPTLHSTHVCGVECAFCRPIFELGAGSRLAFPIGGQDRHYPLRLPLYTKL</sequence>
<keyword evidence="2" id="KW-1185">Reference proteome</keyword>